<comment type="caution">
    <text evidence="2">The sequence shown here is derived from an EMBL/GenBank/DDBJ whole genome shotgun (WGS) entry which is preliminary data.</text>
</comment>
<dbReference type="EMBL" id="LGCL01000016">
    <property type="protein sequence ID" value="KPL78673.1"/>
    <property type="molecule type" value="Genomic_DNA"/>
</dbReference>
<dbReference type="STRING" id="1134406.ADN00_05310"/>
<keyword evidence="1" id="KW-1133">Transmembrane helix</keyword>
<evidence type="ECO:0000313" key="3">
    <source>
        <dbReference type="Proteomes" id="UP000050417"/>
    </source>
</evidence>
<keyword evidence="1" id="KW-0812">Transmembrane</keyword>
<protein>
    <submittedName>
        <fullName evidence="2">Uncharacterized protein</fullName>
    </submittedName>
</protein>
<organism evidence="2 3">
    <name type="scientific">Ornatilinea apprima</name>
    <dbReference type="NCBI Taxonomy" id="1134406"/>
    <lineage>
        <taxon>Bacteria</taxon>
        <taxon>Bacillati</taxon>
        <taxon>Chloroflexota</taxon>
        <taxon>Anaerolineae</taxon>
        <taxon>Anaerolineales</taxon>
        <taxon>Anaerolineaceae</taxon>
        <taxon>Ornatilinea</taxon>
    </lineage>
</organism>
<feature type="transmembrane region" description="Helical" evidence="1">
    <location>
        <begin position="20"/>
        <end position="42"/>
    </location>
</feature>
<evidence type="ECO:0000313" key="2">
    <source>
        <dbReference type="EMBL" id="KPL78673.1"/>
    </source>
</evidence>
<dbReference type="RefSeq" id="WP_075061934.1">
    <property type="nucleotide sequence ID" value="NZ_LGCL01000016.1"/>
</dbReference>
<name>A0A0P6X6H8_9CHLR</name>
<reference evidence="2 3" key="1">
    <citation type="submission" date="2015-07" db="EMBL/GenBank/DDBJ databases">
        <title>Genome sequence of Ornatilinea apprima DSM 23815.</title>
        <authorList>
            <person name="Hemp J."/>
            <person name="Ward L.M."/>
            <person name="Pace L.A."/>
            <person name="Fischer W.W."/>
        </authorList>
    </citation>
    <scope>NUCLEOTIDE SEQUENCE [LARGE SCALE GENOMIC DNA]</scope>
    <source>
        <strain evidence="2 3">P3M-1</strain>
    </source>
</reference>
<evidence type="ECO:0000256" key="1">
    <source>
        <dbReference type="SAM" id="Phobius"/>
    </source>
</evidence>
<accession>A0A0P6X6H8</accession>
<gene>
    <name evidence="2" type="ORF">ADN00_05310</name>
</gene>
<proteinExistence type="predicted"/>
<sequence>MFFNSSARSGLFWALIPDAGGFYGIFFGVFIPFLFCIPKLLLTLTSEGQISQSILRFDISAGWLKGLYGSIARLNH</sequence>
<dbReference type="Proteomes" id="UP000050417">
    <property type="component" value="Unassembled WGS sequence"/>
</dbReference>
<keyword evidence="1" id="KW-0472">Membrane</keyword>
<keyword evidence="3" id="KW-1185">Reference proteome</keyword>
<dbReference type="AlphaFoldDB" id="A0A0P6X6H8"/>